<gene>
    <name evidence="2" type="ORF">D8853_05695</name>
</gene>
<proteinExistence type="predicted"/>
<dbReference type="InterPro" id="IPR041635">
    <property type="entry name" value="Type_ISP_LLaBIII_C"/>
</dbReference>
<accession>A0A428D3A4</accession>
<evidence type="ECO:0000259" key="1">
    <source>
        <dbReference type="Pfam" id="PF18135"/>
    </source>
</evidence>
<sequence length="91" mass="10593">MDGIGYVIYIRISNIPEKAYEYVVNGYSAIGWIIDQYQVKTDKKSGITDDPNDYSDDEKYIFNLLLRIINISIQTIDLINSLPKFEVLIRR</sequence>
<dbReference type="Pfam" id="PF18135">
    <property type="entry name" value="Type_ISP_C"/>
    <property type="match status" value="1"/>
</dbReference>
<evidence type="ECO:0000313" key="3">
    <source>
        <dbReference type="Proteomes" id="UP000267691"/>
    </source>
</evidence>
<evidence type="ECO:0000313" key="2">
    <source>
        <dbReference type="EMBL" id="RSI86663.1"/>
    </source>
</evidence>
<dbReference type="Proteomes" id="UP000267691">
    <property type="component" value="Unassembled WGS sequence"/>
</dbReference>
<protein>
    <recommendedName>
        <fullName evidence="1">Type ISP restriction-modification enzyme LLaBIII C-terminal specificity domain-containing protein</fullName>
    </recommendedName>
</protein>
<comment type="caution">
    <text evidence="2">The sequence shown here is derived from an EMBL/GenBank/DDBJ whole genome shotgun (WGS) entry which is preliminary data.</text>
</comment>
<dbReference type="EMBL" id="RJNT01000003">
    <property type="protein sequence ID" value="RSI86663.1"/>
    <property type="molecule type" value="Genomic_DNA"/>
</dbReference>
<dbReference type="AlphaFoldDB" id="A0A428D3A4"/>
<name>A0A428D3A4_STRMT</name>
<reference evidence="2 3" key="1">
    <citation type="submission" date="2018-11" db="EMBL/GenBank/DDBJ databases">
        <title>Species Designations Belie Phenotypic and Genotypic Heterogeneity in Oral Streptococci.</title>
        <authorList>
            <person name="Velsko I."/>
        </authorList>
    </citation>
    <scope>NUCLEOTIDE SEQUENCE [LARGE SCALE GENOMIC DNA]</scope>
    <source>
        <strain evidence="2 3">KLC12</strain>
    </source>
</reference>
<feature type="domain" description="Type ISP restriction-modification enzyme LLaBIII C-terminal specificity" evidence="1">
    <location>
        <begin position="10"/>
        <end position="64"/>
    </location>
</feature>
<organism evidence="2 3">
    <name type="scientific">Streptococcus mitis</name>
    <dbReference type="NCBI Taxonomy" id="28037"/>
    <lineage>
        <taxon>Bacteria</taxon>
        <taxon>Bacillati</taxon>
        <taxon>Bacillota</taxon>
        <taxon>Bacilli</taxon>
        <taxon>Lactobacillales</taxon>
        <taxon>Streptococcaceae</taxon>
        <taxon>Streptococcus</taxon>
        <taxon>Streptococcus mitis group</taxon>
    </lineage>
</organism>